<reference evidence="1" key="2">
    <citation type="submission" date="2008-12" db="EMBL/GenBank/DDBJ databases">
        <title>Improved gene annotation of the rice (Oryza sativa) genomes.</title>
        <authorList>
            <person name="Wang J."/>
            <person name="Li R."/>
            <person name="Fan W."/>
            <person name="Huang Q."/>
            <person name="Zhang J."/>
            <person name="Zhou Y."/>
            <person name="Hu Y."/>
            <person name="Zi S."/>
            <person name="Li J."/>
            <person name="Ni P."/>
            <person name="Zheng H."/>
            <person name="Zhang Y."/>
            <person name="Zhao M."/>
            <person name="Hao Q."/>
            <person name="McDermott J."/>
            <person name="Samudrala R."/>
            <person name="Kristiansen K."/>
            <person name="Wong G.K.-S."/>
        </authorList>
    </citation>
    <scope>NUCLEOTIDE SEQUENCE</scope>
</reference>
<reference evidence="1" key="1">
    <citation type="journal article" date="2005" name="PLoS Biol.">
        <title>The genomes of Oryza sativa: a history of duplications.</title>
        <authorList>
            <person name="Yu J."/>
            <person name="Wang J."/>
            <person name="Lin W."/>
            <person name="Li S."/>
            <person name="Li H."/>
            <person name="Zhou J."/>
            <person name="Ni P."/>
            <person name="Dong W."/>
            <person name="Hu S."/>
            <person name="Zeng C."/>
            <person name="Zhang J."/>
            <person name="Zhang Y."/>
            <person name="Li R."/>
            <person name="Xu Z."/>
            <person name="Li S."/>
            <person name="Li X."/>
            <person name="Zheng H."/>
            <person name="Cong L."/>
            <person name="Lin L."/>
            <person name="Yin J."/>
            <person name="Geng J."/>
            <person name="Li G."/>
            <person name="Shi J."/>
            <person name="Liu J."/>
            <person name="Lv H."/>
            <person name="Li J."/>
            <person name="Wang J."/>
            <person name="Deng Y."/>
            <person name="Ran L."/>
            <person name="Shi X."/>
            <person name="Wang X."/>
            <person name="Wu Q."/>
            <person name="Li C."/>
            <person name="Ren X."/>
            <person name="Wang J."/>
            <person name="Wang X."/>
            <person name="Li D."/>
            <person name="Liu D."/>
            <person name="Zhang X."/>
            <person name="Ji Z."/>
            <person name="Zhao W."/>
            <person name="Sun Y."/>
            <person name="Zhang Z."/>
            <person name="Bao J."/>
            <person name="Han Y."/>
            <person name="Dong L."/>
            <person name="Ji J."/>
            <person name="Chen P."/>
            <person name="Wu S."/>
            <person name="Liu J."/>
            <person name="Xiao Y."/>
            <person name="Bu D."/>
            <person name="Tan J."/>
            <person name="Yang L."/>
            <person name="Ye C."/>
            <person name="Zhang J."/>
            <person name="Xu J."/>
            <person name="Zhou Y."/>
            <person name="Yu Y."/>
            <person name="Zhang B."/>
            <person name="Zhuang S."/>
            <person name="Wei H."/>
            <person name="Liu B."/>
            <person name="Lei M."/>
            <person name="Yu H."/>
            <person name="Li Y."/>
            <person name="Xu H."/>
            <person name="Wei S."/>
            <person name="He X."/>
            <person name="Fang L."/>
            <person name="Zhang Z."/>
            <person name="Zhang Y."/>
            <person name="Huang X."/>
            <person name="Su Z."/>
            <person name="Tong W."/>
            <person name="Li J."/>
            <person name="Tong Z."/>
            <person name="Li S."/>
            <person name="Ye J."/>
            <person name="Wang L."/>
            <person name="Fang L."/>
            <person name="Lei T."/>
            <person name="Chen C."/>
            <person name="Chen H."/>
            <person name="Xu Z."/>
            <person name="Li H."/>
            <person name="Huang H."/>
            <person name="Zhang F."/>
            <person name="Xu H."/>
            <person name="Li N."/>
            <person name="Zhao C."/>
            <person name="Li S."/>
            <person name="Dong L."/>
            <person name="Huang Y."/>
            <person name="Li L."/>
            <person name="Xi Y."/>
            <person name="Qi Q."/>
            <person name="Li W."/>
            <person name="Zhang B."/>
            <person name="Hu W."/>
            <person name="Zhang Y."/>
            <person name="Tian X."/>
            <person name="Jiao Y."/>
            <person name="Liang X."/>
            <person name="Jin J."/>
            <person name="Gao L."/>
            <person name="Zheng W."/>
            <person name="Hao B."/>
            <person name="Liu S."/>
            <person name="Wang W."/>
            <person name="Yuan L."/>
            <person name="Cao M."/>
            <person name="McDermott J."/>
            <person name="Samudrala R."/>
            <person name="Wang J."/>
            <person name="Wong G.K."/>
            <person name="Yang H."/>
        </authorList>
    </citation>
    <scope>NUCLEOTIDE SEQUENCE [LARGE SCALE GENOMIC DNA]</scope>
</reference>
<protein>
    <submittedName>
        <fullName evidence="1">Uncharacterized protein</fullName>
    </submittedName>
</protein>
<evidence type="ECO:0000313" key="1">
    <source>
        <dbReference type="EMBL" id="EEE59333.1"/>
    </source>
</evidence>
<dbReference type="EMBL" id="CM000140">
    <property type="protein sequence ID" value="EEE59333.1"/>
    <property type="molecule type" value="Genomic_DNA"/>
</dbReference>
<dbReference type="Proteomes" id="UP000007752">
    <property type="component" value="Chromosome 3"/>
</dbReference>
<accession>B9F985</accession>
<proteinExistence type="predicted"/>
<dbReference type="AlphaFoldDB" id="B9F985"/>
<name>B9F985_ORYSJ</name>
<sequence length="161" mass="17823">MVRRGVNEEEVPRSWGLGVVRGGGSVSPRPVGLPRAVGSDEWCWTARLGEFLGGRAAPRRVRTSRGCRFCPTPTSTLLFRVLVGMDGMHSWIRVSGSNQNRRAAPRPAQVGLTQRALDPCAGGELEPHYLPPQPHSPALRLRLRNTPVSKSHDFYWICEEC</sequence>
<gene>
    <name evidence="1" type="ORF">OsJ_11412</name>
</gene>
<organism evidence="1">
    <name type="scientific">Oryza sativa subsp. japonica</name>
    <name type="common">Rice</name>
    <dbReference type="NCBI Taxonomy" id="39947"/>
    <lineage>
        <taxon>Eukaryota</taxon>
        <taxon>Viridiplantae</taxon>
        <taxon>Streptophyta</taxon>
        <taxon>Embryophyta</taxon>
        <taxon>Tracheophyta</taxon>
        <taxon>Spermatophyta</taxon>
        <taxon>Magnoliopsida</taxon>
        <taxon>Liliopsida</taxon>
        <taxon>Poales</taxon>
        <taxon>Poaceae</taxon>
        <taxon>BOP clade</taxon>
        <taxon>Oryzoideae</taxon>
        <taxon>Oryzeae</taxon>
        <taxon>Oryzinae</taxon>
        <taxon>Oryza</taxon>
        <taxon>Oryza sativa</taxon>
    </lineage>
</organism>